<keyword evidence="2" id="KW-1185">Reference proteome</keyword>
<name>A0ABD2S935_9SOLN</name>
<gene>
    <name evidence="1" type="ORF">AABB24_028165</name>
</gene>
<accession>A0ABD2S935</accession>
<proteinExistence type="predicted"/>
<evidence type="ECO:0000313" key="1">
    <source>
        <dbReference type="EMBL" id="KAL3339411.1"/>
    </source>
</evidence>
<reference evidence="1 2" key="1">
    <citation type="submission" date="2024-05" db="EMBL/GenBank/DDBJ databases">
        <title>De novo assembly of an allotetraploid wild potato.</title>
        <authorList>
            <person name="Hosaka A.J."/>
        </authorList>
    </citation>
    <scope>NUCLEOTIDE SEQUENCE [LARGE SCALE GENOMIC DNA]</scope>
    <source>
        <tissue evidence="1">Young leaves</tissue>
    </source>
</reference>
<dbReference type="Gene3D" id="3.40.50.300">
    <property type="entry name" value="P-loop containing nucleotide triphosphate hydrolases"/>
    <property type="match status" value="1"/>
</dbReference>
<dbReference type="InterPro" id="IPR027417">
    <property type="entry name" value="P-loop_NTPase"/>
</dbReference>
<dbReference type="AlphaFoldDB" id="A0ABD2S935"/>
<evidence type="ECO:0000313" key="2">
    <source>
        <dbReference type="Proteomes" id="UP001627284"/>
    </source>
</evidence>
<dbReference type="Proteomes" id="UP001627284">
    <property type="component" value="Unassembled WGS sequence"/>
</dbReference>
<dbReference type="SUPFAM" id="SSF52540">
    <property type="entry name" value="P-loop containing nucleoside triphosphate hydrolases"/>
    <property type="match status" value="1"/>
</dbReference>
<protein>
    <submittedName>
        <fullName evidence="1">Uncharacterized protein</fullName>
    </submittedName>
</protein>
<comment type="caution">
    <text evidence="1">The sequence shown here is derived from an EMBL/GenBank/DDBJ whole genome shotgun (WGS) entry which is preliminary data.</text>
</comment>
<dbReference type="EMBL" id="JBJKTR010000016">
    <property type="protein sequence ID" value="KAL3339411.1"/>
    <property type="molecule type" value="Genomic_DNA"/>
</dbReference>
<organism evidence="1 2">
    <name type="scientific">Solanum stoloniferum</name>
    <dbReference type="NCBI Taxonomy" id="62892"/>
    <lineage>
        <taxon>Eukaryota</taxon>
        <taxon>Viridiplantae</taxon>
        <taxon>Streptophyta</taxon>
        <taxon>Embryophyta</taxon>
        <taxon>Tracheophyta</taxon>
        <taxon>Spermatophyta</taxon>
        <taxon>Magnoliopsida</taxon>
        <taxon>eudicotyledons</taxon>
        <taxon>Gunneridae</taxon>
        <taxon>Pentapetalae</taxon>
        <taxon>asterids</taxon>
        <taxon>lamiids</taxon>
        <taxon>Solanales</taxon>
        <taxon>Solanaceae</taxon>
        <taxon>Solanoideae</taxon>
        <taxon>Solaneae</taxon>
        <taxon>Solanum</taxon>
    </lineage>
</organism>
<sequence length="107" mass="12405">MKDGPENITTEWKFPSVDYVLLFVPLNCVDFRAYIQDRWATFMNEHIPNVPVILIGIHPTVYVDFTFNTIQAQAIASELNCIAYFECNPTEDDNVIPILEYIVKLMF</sequence>